<accession>A0A4S4BEH8</accession>
<gene>
    <name evidence="1" type="ORF">E6C55_32935</name>
</gene>
<evidence type="ECO:0000313" key="2">
    <source>
        <dbReference type="Proteomes" id="UP000310636"/>
    </source>
</evidence>
<evidence type="ECO:0000313" key="1">
    <source>
        <dbReference type="EMBL" id="THF72491.1"/>
    </source>
</evidence>
<dbReference type="Proteomes" id="UP000310636">
    <property type="component" value="Unassembled WGS sequence"/>
</dbReference>
<protein>
    <submittedName>
        <fullName evidence="1">Uncharacterized protein</fullName>
    </submittedName>
</protein>
<dbReference type="AlphaFoldDB" id="A0A4S4BEH8"/>
<comment type="caution">
    <text evidence="1">The sequence shown here is derived from an EMBL/GenBank/DDBJ whole genome shotgun (WGS) entry which is preliminary data.</text>
</comment>
<organism evidence="1 2">
    <name type="scientific">Cohnella fermenti</name>
    <dbReference type="NCBI Taxonomy" id="2565925"/>
    <lineage>
        <taxon>Bacteria</taxon>
        <taxon>Bacillati</taxon>
        <taxon>Bacillota</taxon>
        <taxon>Bacilli</taxon>
        <taxon>Bacillales</taxon>
        <taxon>Paenibacillaceae</taxon>
        <taxon>Cohnella</taxon>
    </lineage>
</organism>
<name>A0A4S4BEH8_9BACL</name>
<dbReference type="EMBL" id="SSOB01000086">
    <property type="protein sequence ID" value="THF72491.1"/>
    <property type="molecule type" value="Genomic_DNA"/>
</dbReference>
<dbReference type="RefSeq" id="WP_136374078.1">
    <property type="nucleotide sequence ID" value="NZ_SSOB01000086.1"/>
</dbReference>
<sequence length="164" mass="18893">MELTFEESTDNKVHEENVISNFELDDVAAVLISICEVFEHSEMVSFVVSGFGQEKWPVDCRTDLATIIEQIPDILKKVNKGIFLFKLDFYEQGIERQLVFEEEGGLVRVTCMSRTNWIPNPNAILLDKVKVSTMIKNFHKNFLEYSSVLCTDLANNPLLENWKK</sequence>
<proteinExistence type="predicted"/>
<reference evidence="1 2" key="1">
    <citation type="submission" date="2019-04" db="EMBL/GenBank/DDBJ databases">
        <title>Cohnella sp. nov. isolated from preserved vegetables.</title>
        <authorList>
            <person name="Lin S.-Y."/>
            <person name="Hung M.-H."/>
            <person name="Young C.-C."/>
        </authorList>
    </citation>
    <scope>NUCLEOTIDE SEQUENCE [LARGE SCALE GENOMIC DNA]</scope>
    <source>
        <strain evidence="1 2">CC-MHH1044</strain>
    </source>
</reference>
<keyword evidence="2" id="KW-1185">Reference proteome</keyword>
<dbReference type="OrthoDB" id="3436396at2"/>